<dbReference type="FunFam" id="3.30.160.60:FF:000553">
    <property type="entry name" value="Zinc finger and BTB domain-containing protein 16"/>
    <property type="match status" value="1"/>
</dbReference>
<feature type="domain" description="C2H2-type" evidence="12">
    <location>
        <begin position="42"/>
        <end position="69"/>
    </location>
</feature>
<dbReference type="Proteomes" id="UP000504606">
    <property type="component" value="Unplaced"/>
</dbReference>
<keyword evidence="4" id="KW-0677">Repeat</keyword>
<feature type="compositionally biased region" description="Basic and acidic residues" evidence="11">
    <location>
        <begin position="238"/>
        <end position="249"/>
    </location>
</feature>
<feature type="domain" description="C2H2-type" evidence="12">
    <location>
        <begin position="500"/>
        <end position="527"/>
    </location>
</feature>
<feature type="compositionally biased region" description="Basic and acidic residues" evidence="11">
    <location>
        <begin position="258"/>
        <end position="271"/>
    </location>
</feature>
<feature type="domain" description="C2H2-type" evidence="12">
    <location>
        <begin position="1"/>
        <end position="13"/>
    </location>
</feature>
<dbReference type="FunFam" id="3.30.160.60:FF:000417">
    <property type="entry name" value="Zinc finger protein"/>
    <property type="match status" value="1"/>
</dbReference>
<evidence type="ECO:0000256" key="2">
    <source>
        <dbReference type="ARBA" id="ARBA00006991"/>
    </source>
</evidence>
<evidence type="ECO:0000256" key="6">
    <source>
        <dbReference type="ARBA" id="ARBA00022833"/>
    </source>
</evidence>
<comment type="subcellular location">
    <subcellularLocation>
        <location evidence="1">Nucleus</location>
    </subcellularLocation>
</comment>
<evidence type="ECO:0000313" key="13">
    <source>
        <dbReference type="Proteomes" id="UP000504606"/>
    </source>
</evidence>
<dbReference type="SUPFAM" id="SSF57667">
    <property type="entry name" value="beta-beta-alpha zinc fingers"/>
    <property type="match status" value="6"/>
</dbReference>
<evidence type="ECO:0000256" key="3">
    <source>
        <dbReference type="ARBA" id="ARBA00022723"/>
    </source>
</evidence>
<dbReference type="InterPro" id="IPR036236">
    <property type="entry name" value="Znf_C2H2_sf"/>
</dbReference>
<feature type="region of interest" description="Disordered" evidence="11">
    <location>
        <begin position="173"/>
        <end position="199"/>
    </location>
</feature>
<dbReference type="PANTHER" id="PTHR23235">
    <property type="entry name" value="KRUEPPEL-LIKE TRANSCRIPTION FACTOR"/>
    <property type="match status" value="1"/>
</dbReference>
<dbReference type="GO" id="GO:0005634">
    <property type="term" value="C:nucleus"/>
    <property type="evidence" value="ECO:0007669"/>
    <property type="project" value="UniProtKB-SubCell"/>
</dbReference>
<dbReference type="InterPro" id="IPR013087">
    <property type="entry name" value="Znf_C2H2_type"/>
</dbReference>
<dbReference type="RefSeq" id="XP_052125528.1">
    <property type="nucleotide sequence ID" value="XM_052269568.1"/>
</dbReference>
<dbReference type="FunFam" id="3.30.160.60:FF:001049">
    <property type="entry name" value="zinc finger protein 319"/>
    <property type="match status" value="1"/>
</dbReference>
<keyword evidence="7" id="KW-0805">Transcription regulation</keyword>
<feature type="domain" description="C2H2-type" evidence="12">
    <location>
        <begin position="388"/>
        <end position="415"/>
    </location>
</feature>
<evidence type="ECO:0000256" key="5">
    <source>
        <dbReference type="ARBA" id="ARBA00022771"/>
    </source>
</evidence>
<feature type="region of interest" description="Disordered" evidence="11">
    <location>
        <begin position="342"/>
        <end position="378"/>
    </location>
</feature>
<feature type="region of interest" description="Disordered" evidence="11">
    <location>
        <begin position="85"/>
        <end position="107"/>
    </location>
</feature>
<keyword evidence="5 10" id="KW-0863">Zinc-finger</keyword>
<gene>
    <name evidence="14" type="primary">LOC113210561</name>
</gene>
<feature type="domain" description="C2H2-type" evidence="12">
    <location>
        <begin position="472"/>
        <end position="499"/>
    </location>
</feature>
<keyword evidence="6" id="KW-0862">Zinc</keyword>
<dbReference type="AlphaFoldDB" id="A0A9C6UB92"/>
<evidence type="ECO:0000313" key="14">
    <source>
        <dbReference type="RefSeq" id="XP_052125528.1"/>
    </source>
</evidence>
<feature type="domain" description="C2H2-type" evidence="12">
    <location>
        <begin position="528"/>
        <end position="554"/>
    </location>
</feature>
<evidence type="ECO:0000256" key="8">
    <source>
        <dbReference type="ARBA" id="ARBA00023163"/>
    </source>
</evidence>
<feature type="compositionally biased region" description="Basic and acidic residues" evidence="11">
    <location>
        <begin position="365"/>
        <end position="378"/>
    </location>
</feature>
<dbReference type="Gene3D" id="3.30.160.60">
    <property type="entry name" value="Classic Zinc Finger"/>
    <property type="match status" value="9"/>
</dbReference>
<protein>
    <submittedName>
        <fullName evidence="14">Zinc finger protein 572-like</fullName>
    </submittedName>
</protein>
<dbReference type="FunFam" id="3.30.160.60:FF:002343">
    <property type="entry name" value="Zinc finger protein 33A"/>
    <property type="match status" value="2"/>
</dbReference>
<keyword evidence="9" id="KW-0539">Nucleus</keyword>
<dbReference type="GO" id="GO:0045893">
    <property type="term" value="P:positive regulation of DNA-templated transcription"/>
    <property type="evidence" value="ECO:0007669"/>
    <property type="project" value="UniProtKB-ARBA"/>
</dbReference>
<evidence type="ECO:0000256" key="9">
    <source>
        <dbReference type="ARBA" id="ARBA00023242"/>
    </source>
</evidence>
<organism evidence="13 14">
    <name type="scientific">Frankliniella occidentalis</name>
    <name type="common">Western flower thrips</name>
    <name type="synonym">Euthrips occidentalis</name>
    <dbReference type="NCBI Taxonomy" id="133901"/>
    <lineage>
        <taxon>Eukaryota</taxon>
        <taxon>Metazoa</taxon>
        <taxon>Ecdysozoa</taxon>
        <taxon>Arthropoda</taxon>
        <taxon>Hexapoda</taxon>
        <taxon>Insecta</taxon>
        <taxon>Pterygota</taxon>
        <taxon>Neoptera</taxon>
        <taxon>Paraneoptera</taxon>
        <taxon>Thysanoptera</taxon>
        <taxon>Terebrantia</taxon>
        <taxon>Thripoidea</taxon>
        <taxon>Thripidae</taxon>
        <taxon>Frankliniella</taxon>
    </lineage>
</organism>
<keyword evidence="8" id="KW-0804">Transcription</keyword>
<evidence type="ECO:0000256" key="11">
    <source>
        <dbReference type="SAM" id="MobiDB-lite"/>
    </source>
</evidence>
<dbReference type="GO" id="GO:0008270">
    <property type="term" value="F:zinc ion binding"/>
    <property type="evidence" value="ECO:0007669"/>
    <property type="project" value="UniProtKB-KW"/>
</dbReference>
<dbReference type="PROSITE" id="PS50157">
    <property type="entry name" value="ZINC_FINGER_C2H2_2"/>
    <property type="match status" value="10"/>
</dbReference>
<evidence type="ECO:0000256" key="10">
    <source>
        <dbReference type="PROSITE-ProRule" id="PRU00042"/>
    </source>
</evidence>
<feature type="domain" description="C2H2-type" evidence="12">
    <location>
        <begin position="444"/>
        <end position="471"/>
    </location>
</feature>
<dbReference type="GeneID" id="113210561"/>
<comment type="similarity">
    <text evidence="2">Belongs to the krueppel C2H2-type zinc-finger protein family.</text>
</comment>
<feature type="non-terminal residue" evidence="14">
    <location>
        <position position="1"/>
    </location>
</feature>
<dbReference type="GO" id="GO:0005694">
    <property type="term" value="C:chromosome"/>
    <property type="evidence" value="ECO:0007669"/>
    <property type="project" value="UniProtKB-ARBA"/>
</dbReference>
<dbReference type="PROSITE" id="PS00028">
    <property type="entry name" value="ZINC_FINGER_C2H2_1"/>
    <property type="match status" value="8"/>
</dbReference>
<dbReference type="Pfam" id="PF00096">
    <property type="entry name" value="zf-C2H2"/>
    <property type="match status" value="8"/>
</dbReference>
<sequence>LVEHIRTHTGEKPYLCDFCKQRFSHKSSLVKHIRTHTGEKPHRCDFCKQRFAQRSSLVEHLRTHTGEKPYKCDHCEKCFARPSHRMKHVQTRRARPGTPPGREVADGELDSQINAEASGVDHGDDPDDAQSEQRWLAVSGTNSLHGGTEEDSADLAKALEVADAVHPQHTLRAELASSDQPSDVVGEDADETHQDGRAAAPPVVHVMSVAGRSLVQAIWASSNAMLLLSAGARPGTPRGREAADSKQDAADIGAEASGVEHGDDPPGRELTEWKTDPEIKAEPCCVEHGDDPDDVQDERLQLVVTGTFSLRGCSEEDSEDLANSVGAVVDAVYSQHHPLAEFDGGDVLGEDGQDGGGLSKPTYSHGDESRKTSRSTKKDLHKLTDAGFKCTYCSKTLNSKSRLEEHLRVHTGERPFKCETCEKSFTKKGIVTGHIRTHTGEKPYVCDFCKQRFSLSNHLVRHIRKHTGEKPYQCETCEQCFTHKRSLTEHIRTHTGEKPYHCDSCQQRFSLKRNLVTHIRTHTGEKPYKCDQCEKSFTRSRSRTKHVQTQHTKN</sequence>
<evidence type="ECO:0000256" key="1">
    <source>
        <dbReference type="ARBA" id="ARBA00004123"/>
    </source>
</evidence>
<feature type="region of interest" description="Disordered" evidence="11">
    <location>
        <begin position="234"/>
        <end position="271"/>
    </location>
</feature>
<keyword evidence="13" id="KW-1185">Reference proteome</keyword>
<feature type="domain" description="C2H2-type" evidence="12">
    <location>
        <begin position="416"/>
        <end position="443"/>
    </location>
</feature>
<name>A0A9C6UB92_FRAOC</name>
<evidence type="ECO:0000259" key="12">
    <source>
        <dbReference type="PROSITE" id="PS50157"/>
    </source>
</evidence>
<dbReference type="GO" id="GO:0043565">
    <property type="term" value="F:sequence-specific DNA binding"/>
    <property type="evidence" value="ECO:0007669"/>
    <property type="project" value="UniProtKB-ARBA"/>
</dbReference>
<dbReference type="KEGG" id="foc:113210561"/>
<reference evidence="14" key="1">
    <citation type="submission" date="2025-08" db="UniProtKB">
        <authorList>
            <consortium name="RefSeq"/>
        </authorList>
    </citation>
    <scope>IDENTIFICATION</scope>
    <source>
        <tissue evidence="14">Whole organism</tissue>
    </source>
</reference>
<dbReference type="FunFam" id="3.30.160.60:FF:001732">
    <property type="entry name" value="Zgc:162936"/>
    <property type="match status" value="1"/>
</dbReference>
<accession>A0A9C6UB92</accession>
<dbReference type="OrthoDB" id="6077919at2759"/>
<proteinExistence type="inferred from homology"/>
<dbReference type="SMART" id="SM00355">
    <property type="entry name" value="ZnF_C2H2"/>
    <property type="match status" value="9"/>
</dbReference>
<keyword evidence="3" id="KW-0479">Metal-binding</keyword>
<dbReference type="FunFam" id="3.30.160.60:FF:001119">
    <property type="entry name" value="zinc finger protein 408"/>
    <property type="match status" value="1"/>
</dbReference>
<dbReference type="FunFam" id="3.30.160.60:FF:000933">
    <property type="entry name" value="zinc finger protein 771"/>
    <property type="match status" value="1"/>
</dbReference>
<feature type="compositionally biased region" description="Basic residues" evidence="11">
    <location>
        <begin position="85"/>
        <end position="95"/>
    </location>
</feature>
<feature type="domain" description="C2H2-type" evidence="12">
    <location>
        <begin position="14"/>
        <end position="41"/>
    </location>
</feature>
<evidence type="ECO:0000256" key="7">
    <source>
        <dbReference type="ARBA" id="ARBA00023015"/>
    </source>
</evidence>
<evidence type="ECO:0000256" key="4">
    <source>
        <dbReference type="ARBA" id="ARBA00022737"/>
    </source>
</evidence>
<feature type="domain" description="C2H2-type" evidence="12">
    <location>
        <begin position="70"/>
        <end position="100"/>
    </location>
</feature>